<dbReference type="GO" id="GO:0008270">
    <property type="term" value="F:zinc ion binding"/>
    <property type="evidence" value="ECO:0007669"/>
    <property type="project" value="InterPro"/>
</dbReference>
<feature type="transmembrane region" description="Helical" evidence="7">
    <location>
        <begin position="28"/>
        <end position="46"/>
    </location>
</feature>
<evidence type="ECO:0000256" key="6">
    <source>
        <dbReference type="ARBA" id="ARBA00023049"/>
    </source>
</evidence>
<dbReference type="Pfam" id="PF00246">
    <property type="entry name" value="Peptidase_M14"/>
    <property type="match status" value="1"/>
</dbReference>
<sequence>MGLRRTGFVLCCLKNVKRMFSYPGKDNTMRYFIFVLTVFIFSLSFAQNRTQIVTPQEFFGFQPGADRHLFDYEALIAYLNKLDEQSDRLKMIPIGKSPLGRPMYLAMVSAPENLTRLNELKEINKKLALDPNLSADQVNDFVRQGKVFILLTMSMHSDEVGPSQATPLIVYRLITSQDERVKEWLSQAVLMIVPCHNPDGMDMVVNHYKKYLGTKYEGTSMPGVYHKYVGHDNNRDFIT</sequence>
<keyword evidence="6" id="KW-0482">Metalloprotease</keyword>
<reference evidence="9" key="1">
    <citation type="journal article" date="2020" name="mSystems">
        <title>Genome- and Community-Level Interaction Insights into Carbon Utilization and Element Cycling Functions of Hydrothermarchaeota in Hydrothermal Sediment.</title>
        <authorList>
            <person name="Zhou Z."/>
            <person name="Liu Y."/>
            <person name="Xu W."/>
            <person name="Pan J."/>
            <person name="Luo Z.H."/>
            <person name="Li M."/>
        </authorList>
    </citation>
    <scope>NUCLEOTIDE SEQUENCE [LARGE SCALE GENOMIC DNA]</scope>
    <source>
        <strain evidence="9">HyVt-527</strain>
    </source>
</reference>
<evidence type="ECO:0000256" key="2">
    <source>
        <dbReference type="ARBA" id="ARBA00005988"/>
    </source>
</evidence>
<keyword evidence="3" id="KW-0645">Protease</keyword>
<comment type="similarity">
    <text evidence="2">Belongs to the peptidase M14 family.</text>
</comment>
<dbReference type="GO" id="GO:0005615">
    <property type="term" value="C:extracellular space"/>
    <property type="evidence" value="ECO:0007669"/>
    <property type="project" value="TreeGrafter"/>
</dbReference>
<name>A0A7V5PR12_CALAY</name>
<comment type="cofactor">
    <cofactor evidence="1">
        <name>Zn(2+)</name>
        <dbReference type="ChEBI" id="CHEBI:29105"/>
    </cofactor>
</comment>
<comment type="caution">
    <text evidence="9">The sequence shown here is derived from an EMBL/GenBank/DDBJ whole genome shotgun (WGS) entry which is preliminary data.</text>
</comment>
<keyword evidence="5" id="KW-0862">Zinc</keyword>
<evidence type="ECO:0000256" key="5">
    <source>
        <dbReference type="ARBA" id="ARBA00022833"/>
    </source>
</evidence>
<proteinExistence type="inferred from homology"/>
<dbReference type="EMBL" id="DROD01000642">
    <property type="protein sequence ID" value="HHJ53541.1"/>
    <property type="molecule type" value="Genomic_DNA"/>
</dbReference>
<keyword evidence="7" id="KW-0472">Membrane</keyword>
<gene>
    <name evidence="9" type="ORF">ENJ89_10130</name>
</gene>
<evidence type="ECO:0000256" key="4">
    <source>
        <dbReference type="ARBA" id="ARBA00022801"/>
    </source>
</evidence>
<feature type="non-terminal residue" evidence="9">
    <location>
        <position position="239"/>
    </location>
</feature>
<dbReference type="Gene3D" id="3.40.630.10">
    <property type="entry name" value="Zn peptidases"/>
    <property type="match status" value="1"/>
</dbReference>
<protein>
    <recommendedName>
        <fullName evidence="8">Peptidase M14 domain-containing protein</fullName>
    </recommendedName>
</protein>
<dbReference type="GO" id="GO:0004181">
    <property type="term" value="F:metallocarboxypeptidase activity"/>
    <property type="evidence" value="ECO:0007669"/>
    <property type="project" value="InterPro"/>
</dbReference>
<dbReference type="PANTHER" id="PTHR11705">
    <property type="entry name" value="PROTEASE FAMILY M14 CARBOXYPEPTIDASE A,B"/>
    <property type="match status" value="1"/>
</dbReference>
<dbReference type="Proteomes" id="UP000886124">
    <property type="component" value="Unassembled WGS sequence"/>
</dbReference>
<dbReference type="InterPro" id="IPR000834">
    <property type="entry name" value="Peptidase_M14"/>
</dbReference>
<keyword evidence="7" id="KW-0812">Transmembrane</keyword>
<feature type="domain" description="Peptidase M14" evidence="8">
    <location>
        <begin position="76"/>
        <end position="237"/>
    </location>
</feature>
<keyword evidence="4" id="KW-0378">Hydrolase</keyword>
<keyword evidence="7" id="KW-1133">Transmembrane helix</keyword>
<dbReference type="GO" id="GO:0006508">
    <property type="term" value="P:proteolysis"/>
    <property type="evidence" value="ECO:0007669"/>
    <property type="project" value="UniProtKB-KW"/>
</dbReference>
<evidence type="ECO:0000256" key="7">
    <source>
        <dbReference type="SAM" id="Phobius"/>
    </source>
</evidence>
<evidence type="ECO:0000256" key="3">
    <source>
        <dbReference type="ARBA" id="ARBA00022670"/>
    </source>
</evidence>
<evidence type="ECO:0000313" key="9">
    <source>
        <dbReference type="EMBL" id="HHJ53541.1"/>
    </source>
</evidence>
<evidence type="ECO:0000259" key="8">
    <source>
        <dbReference type="Pfam" id="PF00246"/>
    </source>
</evidence>
<evidence type="ECO:0000256" key="1">
    <source>
        <dbReference type="ARBA" id="ARBA00001947"/>
    </source>
</evidence>
<dbReference type="SUPFAM" id="SSF53187">
    <property type="entry name" value="Zn-dependent exopeptidases"/>
    <property type="match status" value="1"/>
</dbReference>
<dbReference type="PANTHER" id="PTHR11705:SF143">
    <property type="entry name" value="SLL0236 PROTEIN"/>
    <property type="match status" value="1"/>
</dbReference>
<dbReference type="AlphaFoldDB" id="A0A7V5PR12"/>
<accession>A0A7V5PR12</accession>
<organism evidence="9">
    <name type="scientific">Caldithrix abyssi</name>
    <dbReference type="NCBI Taxonomy" id="187145"/>
    <lineage>
        <taxon>Bacteria</taxon>
        <taxon>Pseudomonadati</taxon>
        <taxon>Calditrichota</taxon>
        <taxon>Calditrichia</taxon>
        <taxon>Calditrichales</taxon>
        <taxon>Calditrichaceae</taxon>
        <taxon>Caldithrix</taxon>
    </lineage>
</organism>